<dbReference type="VEuPathDB" id="AmoebaDB:EHI_056460"/>
<evidence type="ECO:0000313" key="7">
    <source>
        <dbReference type="EMBL" id="GAT97277.1"/>
    </source>
</evidence>
<proteinExistence type="inferred from homology"/>
<dbReference type="GO" id="GO:0032040">
    <property type="term" value="C:small-subunit processome"/>
    <property type="evidence" value="ECO:0007669"/>
    <property type="project" value="InterPro"/>
</dbReference>
<evidence type="ECO:0000259" key="6">
    <source>
        <dbReference type="SMART" id="SM00670"/>
    </source>
</evidence>
<evidence type="ECO:0000256" key="3">
    <source>
        <dbReference type="ARBA" id="ARBA00022552"/>
    </source>
</evidence>
<sequence length="191" mass="21896">MPKAASRPRLLKPKSVTCLKPQPTKREKQLKELGLVKETPKQVVVSPIDESYKYFADNPNLGPPYHLLLDTNFIQFSIGKKVDIFEGAMRCLLAKVIPCITDCVMAELELLGKKFQMALKIARDPRFKRLTCDHKGHYGDDCIVQRVTAHRIYIVCTCDKDLKRRLRKIPGVPLMTVGNHKFDIEKLPRRL</sequence>
<evidence type="ECO:0000256" key="4">
    <source>
        <dbReference type="ARBA" id="ARBA00023242"/>
    </source>
</evidence>
<dbReference type="SMR" id="A0A5K1VJH1"/>
<dbReference type="PANTHER" id="PTHR12416">
    <property type="entry name" value="RRNA-PROCESSING PROTEIN UTP23 HOMOLOG"/>
    <property type="match status" value="1"/>
</dbReference>
<organism evidence="7 8">
    <name type="scientific">Entamoeba histolytica</name>
    <dbReference type="NCBI Taxonomy" id="5759"/>
    <lineage>
        <taxon>Eukaryota</taxon>
        <taxon>Amoebozoa</taxon>
        <taxon>Evosea</taxon>
        <taxon>Archamoebae</taxon>
        <taxon>Mastigamoebida</taxon>
        <taxon>Entamoebidae</taxon>
        <taxon>Entamoeba</taxon>
    </lineage>
</organism>
<comment type="similarity">
    <text evidence="5">Belongs to the UTP23/FCF1 family. FCF1 subfamily.</text>
</comment>
<dbReference type="VEuPathDB" id="AmoebaDB:EHI8A_054570"/>
<dbReference type="EMBL" id="BDEQ01000001">
    <property type="protein sequence ID" value="GAT97277.1"/>
    <property type="molecule type" value="Genomic_DNA"/>
</dbReference>
<dbReference type="Proteomes" id="UP000078387">
    <property type="component" value="Unassembled WGS sequence"/>
</dbReference>
<dbReference type="VEuPathDB" id="AmoebaDB:KM1_061460"/>
<evidence type="ECO:0000256" key="2">
    <source>
        <dbReference type="ARBA" id="ARBA00022517"/>
    </source>
</evidence>
<dbReference type="SUPFAM" id="SSF88723">
    <property type="entry name" value="PIN domain-like"/>
    <property type="match status" value="1"/>
</dbReference>
<dbReference type="Pfam" id="PF04900">
    <property type="entry name" value="Fcf1"/>
    <property type="match status" value="1"/>
</dbReference>
<gene>
    <name evidence="7" type="ORF">CL6EHI_056460</name>
</gene>
<dbReference type="AlphaFoldDB" id="A0A5K1VJH1"/>
<dbReference type="InterPro" id="IPR037503">
    <property type="entry name" value="Fcf1_PIN"/>
</dbReference>
<protein>
    <recommendedName>
        <fullName evidence="6">PIN domain-containing protein</fullName>
    </recommendedName>
</protein>
<reference evidence="7 8" key="1">
    <citation type="submission" date="2016-05" db="EMBL/GenBank/DDBJ databases">
        <title>First whole genome sequencing of Entamoeba histolytica HM1:IMSS-clone-6.</title>
        <authorList>
            <person name="Mukherjee Avik.K."/>
            <person name="Izumyama S."/>
            <person name="Nakada-Tsukui K."/>
            <person name="Nozaki T."/>
        </authorList>
    </citation>
    <scope>NUCLEOTIDE SEQUENCE [LARGE SCALE GENOMIC DNA]</scope>
    <source>
        <strain evidence="7 8">HM1:IMSS clone 6</strain>
    </source>
</reference>
<evidence type="ECO:0000256" key="5">
    <source>
        <dbReference type="ARBA" id="ARBA00024026"/>
    </source>
</evidence>
<comment type="subcellular location">
    <subcellularLocation>
        <location evidence="1">Nucleus</location>
        <location evidence="1">Nucleolus</location>
    </subcellularLocation>
</comment>
<dbReference type="InterPro" id="IPR002716">
    <property type="entry name" value="PIN_dom"/>
</dbReference>
<comment type="caution">
    <text evidence="7">The sequence shown here is derived from an EMBL/GenBank/DDBJ whole genome shotgun (WGS) entry which is preliminary data.</text>
</comment>
<dbReference type="FunFam" id="3.40.50.1010:FF:000039">
    <property type="entry name" value="rRNA-processing protein FCF1 family protein"/>
    <property type="match status" value="1"/>
</dbReference>
<keyword evidence="2" id="KW-0690">Ribosome biogenesis</keyword>
<dbReference type="SMART" id="SM00670">
    <property type="entry name" value="PINc"/>
    <property type="match status" value="1"/>
</dbReference>
<dbReference type="CDD" id="cd09864">
    <property type="entry name" value="PIN_Fcf1-like"/>
    <property type="match status" value="1"/>
</dbReference>
<accession>A0A5K1VJH1</accession>
<dbReference type="OMA" id="GMMDCLL"/>
<evidence type="ECO:0000256" key="1">
    <source>
        <dbReference type="ARBA" id="ARBA00004604"/>
    </source>
</evidence>
<evidence type="ECO:0000313" key="8">
    <source>
        <dbReference type="Proteomes" id="UP000078387"/>
    </source>
</evidence>
<keyword evidence="3" id="KW-0698">rRNA processing</keyword>
<dbReference type="InterPro" id="IPR029060">
    <property type="entry name" value="PIN-like_dom_sf"/>
</dbReference>
<feature type="domain" description="PIN" evidence="6">
    <location>
        <begin position="65"/>
        <end position="164"/>
    </location>
</feature>
<dbReference type="InterPro" id="IPR006984">
    <property type="entry name" value="Fcf1/UTP23"/>
</dbReference>
<keyword evidence="4" id="KW-0539">Nucleus</keyword>
<dbReference type="VEuPathDB" id="AmoebaDB:EHI5A_015980"/>
<dbReference type="VEuPathDB" id="AmoebaDB:EHI7A_053860"/>
<name>A0A5K1VJH1_ENTHI</name>
<dbReference type="GO" id="GO:0006364">
    <property type="term" value="P:rRNA processing"/>
    <property type="evidence" value="ECO:0007669"/>
    <property type="project" value="UniProtKB-KW"/>
</dbReference>
<dbReference type="Gene3D" id="3.40.50.1010">
    <property type="entry name" value="5'-nuclease"/>
    <property type="match status" value="1"/>
</dbReference>